<sequence length="211" mass="23806">MLEMALRQAVELGSYVRAADNFSELTKVSLSASSLHRLVQEYGTEVVKADEIEAEAMVCVSREEEGVSWRRIPEPDSEVMAVSADGVMVHLREEGWKEAKVASVSAAPVREAGEEAEGELRLTKHSYRAGLWDAKTFTNHYWAESYRRGVEMAKRIVCINDGMKSLSDHLRPNFGMHPSEIGCSAKWESGSDYRKAIEYFDRCTFHSHSVW</sequence>
<organism evidence="1">
    <name type="scientific">Caldilineaceae bacterium SB0664_bin_27</name>
    <dbReference type="NCBI Taxonomy" id="2605260"/>
    <lineage>
        <taxon>Bacteria</taxon>
        <taxon>Bacillati</taxon>
        <taxon>Chloroflexota</taxon>
        <taxon>Caldilineae</taxon>
        <taxon>Caldilineales</taxon>
        <taxon>Caldilineaceae</taxon>
    </lineage>
</organism>
<comment type="caution">
    <text evidence="1">The sequence shown here is derived from an EMBL/GenBank/DDBJ whole genome shotgun (WGS) entry which is preliminary data.</text>
</comment>
<accession>A0A6B0YM34</accession>
<gene>
    <name evidence="1" type="ORF">F4Y42_01460</name>
</gene>
<dbReference type="EMBL" id="VXRG01000014">
    <property type="protein sequence ID" value="MXY92096.1"/>
    <property type="molecule type" value="Genomic_DNA"/>
</dbReference>
<name>A0A6B0YM34_9CHLR</name>
<dbReference type="AlphaFoldDB" id="A0A6B0YM34"/>
<proteinExistence type="predicted"/>
<protein>
    <submittedName>
        <fullName evidence="1">Uncharacterized protein</fullName>
    </submittedName>
</protein>
<reference evidence="1" key="1">
    <citation type="submission" date="2019-09" db="EMBL/GenBank/DDBJ databases">
        <title>Characterisation of the sponge microbiome using genome-centric metagenomics.</title>
        <authorList>
            <person name="Engelberts J.P."/>
            <person name="Robbins S.J."/>
            <person name="De Goeij J.M."/>
            <person name="Aranda M."/>
            <person name="Bell S.C."/>
            <person name="Webster N.S."/>
        </authorList>
    </citation>
    <scope>NUCLEOTIDE SEQUENCE</scope>
    <source>
        <strain evidence="1">SB0664_bin_27</strain>
    </source>
</reference>
<evidence type="ECO:0000313" key="1">
    <source>
        <dbReference type="EMBL" id="MXY92096.1"/>
    </source>
</evidence>